<keyword evidence="1" id="KW-0732">Signal</keyword>
<dbReference type="CDD" id="cd02961">
    <property type="entry name" value="PDI_a_family"/>
    <property type="match status" value="1"/>
</dbReference>
<reference evidence="3 4" key="1">
    <citation type="submission" date="2024-02" db="EMBL/GenBank/DDBJ databases">
        <authorList>
            <person name="Chen Y."/>
            <person name="Shah S."/>
            <person name="Dougan E. K."/>
            <person name="Thang M."/>
            <person name="Chan C."/>
        </authorList>
    </citation>
    <scope>NUCLEOTIDE SEQUENCE [LARGE SCALE GENOMIC DNA]</scope>
</reference>
<evidence type="ECO:0000313" key="4">
    <source>
        <dbReference type="Proteomes" id="UP001642484"/>
    </source>
</evidence>
<dbReference type="InterPro" id="IPR013766">
    <property type="entry name" value="Thioredoxin_domain"/>
</dbReference>
<feature type="signal peptide" evidence="1">
    <location>
        <begin position="1"/>
        <end position="15"/>
    </location>
</feature>
<evidence type="ECO:0000259" key="2">
    <source>
        <dbReference type="PROSITE" id="PS51352"/>
    </source>
</evidence>
<dbReference type="EMBL" id="CAXAMN010005647">
    <property type="protein sequence ID" value="CAK9014832.1"/>
    <property type="molecule type" value="Genomic_DNA"/>
</dbReference>
<feature type="domain" description="Thioredoxin" evidence="2">
    <location>
        <begin position="191"/>
        <end position="322"/>
    </location>
</feature>
<dbReference type="SUPFAM" id="SSF52833">
    <property type="entry name" value="Thioredoxin-like"/>
    <property type="match status" value="1"/>
</dbReference>
<protein>
    <recommendedName>
        <fullName evidence="2">Thioredoxin domain-containing protein</fullName>
    </recommendedName>
</protein>
<dbReference type="InterPro" id="IPR039798">
    <property type="entry name" value="Sulfhydryl_oxidase"/>
</dbReference>
<evidence type="ECO:0000313" key="3">
    <source>
        <dbReference type="EMBL" id="CAK9014832.1"/>
    </source>
</evidence>
<dbReference type="PANTHER" id="PTHR22897">
    <property type="entry name" value="QUIESCIN Q6-RELATED SULFHYDRYL OXIDASE"/>
    <property type="match status" value="1"/>
</dbReference>
<dbReference type="InterPro" id="IPR036249">
    <property type="entry name" value="Thioredoxin-like_sf"/>
</dbReference>
<dbReference type="Gene3D" id="3.40.30.10">
    <property type="entry name" value="Glutaredoxin"/>
    <property type="match status" value="1"/>
</dbReference>
<comment type="caution">
    <text evidence="3">The sequence shown here is derived from an EMBL/GenBank/DDBJ whole genome shotgun (WGS) entry which is preliminary data.</text>
</comment>
<dbReference type="PROSITE" id="PS51352">
    <property type="entry name" value="THIOREDOXIN_2"/>
    <property type="match status" value="1"/>
</dbReference>
<dbReference type="Gene3D" id="1.20.120.310">
    <property type="entry name" value="ERV/ALR sulfhydryl oxidase domain"/>
    <property type="match status" value="1"/>
</dbReference>
<sequence>MAVPFLAASILVVHAAPISNVPLQNVLNTCGGHLPGEAKAQPGSQPSTRRTLRFWKALGHLRVKSLKAREAPEVDSQLIFEFPKGSVVGQSQRSCVLVAGLWRLPIYQPRNLTSLVHESREGWVTLSAEMTGGPRFFSQVADGEVEALSAANARRCGVEPFPEDGLVFFQQESELVANRACEKDVHSLCKAPEGFLNLNENMLEALETKESLKKDLWLVVSYTPWCSPCRDFLDYLSAFVGKNLPSQSRMHLAAVNCHDRQKLCDSLGLIGHPMLSTFGGKGIEKILDAWSFRQAAPEWRKDRWTFPSNVSLLLEILPEEFKLKKPRNCTPSRRCSSLETPMLSGLESVGQDGQFGPRRASTWIVADALQGLMECLDFSTPFITLRQVSAVEAFLAMVDQGLAKQLPDLNLNVKEHLSHPINTLQRFLQKVLRQGASLGGRYAVCQSEWGAEVKSFKQQVDTTRELLLLPHRAQVNETRHCDGSCRAWTLLHGLSVWGASSIEAREFLHALSEMLEIPASPLAHAISDEDCAANMSWMVEALATDRYFNSGEDSLILLLWKLHGASSASKAFQCSPVRDMRWPSGSECPSCWGRCFRQNRLCWAPWEDQRSRSGASVPNMVDASPNHPQVVQYLRGWYGGALPVEPAQKVVLPCNRVRGK</sequence>
<name>A0ABP0JK79_9DINO</name>
<accession>A0ABP0JK79</accession>
<dbReference type="Proteomes" id="UP001642484">
    <property type="component" value="Unassembled WGS sequence"/>
</dbReference>
<dbReference type="InterPro" id="IPR036774">
    <property type="entry name" value="ERV/ALR_sulphydryl_oxid_sf"/>
</dbReference>
<dbReference type="PANTHER" id="PTHR22897:SF8">
    <property type="entry name" value="SULFHYDRYL OXIDASE"/>
    <property type="match status" value="1"/>
</dbReference>
<proteinExistence type="predicted"/>
<keyword evidence="4" id="KW-1185">Reference proteome</keyword>
<evidence type="ECO:0000256" key="1">
    <source>
        <dbReference type="SAM" id="SignalP"/>
    </source>
</evidence>
<feature type="chain" id="PRO_5045312099" description="Thioredoxin domain-containing protein" evidence="1">
    <location>
        <begin position="16"/>
        <end position="660"/>
    </location>
</feature>
<organism evidence="3 4">
    <name type="scientific">Durusdinium trenchii</name>
    <dbReference type="NCBI Taxonomy" id="1381693"/>
    <lineage>
        <taxon>Eukaryota</taxon>
        <taxon>Sar</taxon>
        <taxon>Alveolata</taxon>
        <taxon>Dinophyceae</taxon>
        <taxon>Suessiales</taxon>
        <taxon>Symbiodiniaceae</taxon>
        <taxon>Durusdinium</taxon>
    </lineage>
</organism>
<gene>
    <name evidence="3" type="ORF">CCMP2556_LOCUS11861</name>
</gene>